<accession>A0ABS4KHZ6</accession>
<comment type="caution">
    <text evidence="5">The sequence shown here is derived from an EMBL/GenBank/DDBJ whole genome shotgun (WGS) entry which is preliminary data.</text>
</comment>
<evidence type="ECO:0000256" key="1">
    <source>
        <dbReference type="ARBA" id="ARBA00038087"/>
    </source>
</evidence>
<keyword evidence="6" id="KW-1185">Reference proteome</keyword>
<protein>
    <submittedName>
        <fullName evidence="5">Phage protein gp47/JayE</fullName>
    </submittedName>
</protein>
<evidence type="ECO:0000313" key="6">
    <source>
        <dbReference type="Proteomes" id="UP001314903"/>
    </source>
</evidence>
<feature type="domain" description="Baseplate J-like central" evidence="3">
    <location>
        <begin position="185"/>
        <end position="274"/>
    </location>
</feature>
<organism evidence="5 6">
    <name type="scientific">Acetoanaerobium pronyense</name>
    <dbReference type="NCBI Taxonomy" id="1482736"/>
    <lineage>
        <taxon>Bacteria</taxon>
        <taxon>Bacillati</taxon>
        <taxon>Bacillota</taxon>
        <taxon>Clostridia</taxon>
        <taxon>Peptostreptococcales</taxon>
        <taxon>Filifactoraceae</taxon>
        <taxon>Acetoanaerobium</taxon>
    </lineage>
</organism>
<dbReference type="InterPro" id="IPR052399">
    <property type="entry name" value="Phage_Baseplate_Assmbl_Protein"/>
</dbReference>
<reference evidence="5 6" key="1">
    <citation type="submission" date="2021-03" db="EMBL/GenBank/DDBJ databases">
        <title>Genomic Encyclopedia of Type Strains, Phase IV (KMG-IV): sequencing the most valuable type-strain genomes for metagenomic binning, comparative biology and taxonomic classification.</title>
        <authorList>
            <person name="Goeker M."/>
        </authorList>
    </citation>
    <scope>NUCLEOTIDE SEQUENCE [LARGE SCALE GENOMIC DNA]</scope>
    <source>
        <strain evidence="5 6">DSM 27512</strain>
    </source>
</reference>
<dbReference type="Pfam" id="PF04865">
    <property type="entry name" value="Baseplate_J"/>
    <property type="match status" value="1"/>
</dbReference>
<evidence type="ECO:0000313" key="5">
    <source>
        <dbReference type="EMBL" id="MBP2027393.1"/>
    </source>
</evidence>
<dbReference type="RefSeq" id="WP_330623399.1">
    <property type="nucleotide sequence ID" value="NZ_JAGGLI010000011.1"/>
</dbReference>
<dbReference type="InterPro" id="IPR006949">
    <property type="entry name" value="Barrel_Baseplate_J-like"/>
</dbReference>
<evidence type="ECO:0000259" key="3">
    <source>
        <dbReference type="Pfam" id="PF26078"/>
    </source>
</evidence>
<dbReference type="PANTHER" id="PTHR37829:SF3">
    <property type="entry name" value="PROTEIN JAYE-RELATED"/>
    <property type="match status" value="1"/>
</dbReference>
<feature type="domain" description="Baseplate J-like C-terminal" evidence="4">
    <location>
        <begin position="281"/>
        <end position="366"/>
    </location>
</feature>
<dbReference type="PANTHER" id="PTHR37829">
    <property type="entry name" value="PHAGE-LIKE ELEMENT PBSX PROTEIN XKDT"/>
    <property type="match status" value="1"/>
</dbReference>
<gene>
    <name evidence="5" type="ORF">J2Z35_001187</name>
</gene>
<dbReference type="InterPro" id="IPR058531">
    <property type="entry name" value="Baseplate_J_M"/>
</dbReference>
<proteinExistence type="inferred from homology"/>
<evidence type="ECO:0000259" key="2">
    <source>
        <dbReference type="Pfam" id="PF04865"/>
    </source>
</evidence>
<evidence type="ECO:0000259" key="4">
    <source>
        <dbReference type="Pfam" id="PF26079"/>
    </source>
</evidence>
<dbReference type="Proteomes" id="UP001314903">
    <property type="component" value="Unassembled WGS sequence"/>
</dbReference>
<sequence>MSFEYKTKEQLRQDMLDNISNDYEKSKGNLTYDIPAAAAIVLNKIYDELQKLNDKVDVDKLNGTELTKYVRQRKGIKRKEATKAKAVLDIVGNATINIGDLFETQAGTQFYATEIVIIEGAGTVNVEAVIPGTNGNVGANTITLMPVTLQGVVSLTNTQASYDGFAEESDESLRERYYEAIQRPATSGNIYHYMGWAKEVAGVGDAKILSLWNGDNTVKIVIINSDKQPASSTLVDTVQEYIDPKGEYIEAEDRWTLWGTGSGQAPIGAYCTISSATGLNINVTADVQEEEGYTLEEVKTNIENSIYGYLKEIAFKQNYVSYALIGSAIINTEGVADYQNLLINGVATNISIGVEQVAILGTVTIT</sequence>
<dbReference type="InterPro" id="IPR058530">
    <property type="entry name" value="Baseplate_J-like_C"/>
</dbReference>
<dbReference type="EMBL" id="JAGGLI010000011">
    <property type="protein sequence ID" value="MBP2027393.1"/>
    <property type="molecule type" value="Genomic_DNA"/>
</dbReference>
<feature type="domain" description="Baseplate protein J-like barrel" evidence="2">
    <location>
        <begin position="93"/>
        <end position="163"/>
    </location>
</feature>
<dbReference type="Pfam" id="PF26078">
    <property type="entry name" value="Baseplate_J_M"/>
    <property type="match status" value="1"/>
</dbReference>
<dbReference type="Pfam" id="PF26079">
    <property type="entry name" value="Baseplate_J_C"/>
    <property type="match status" value="1"/>
</dbReference>
<comment type="similarity">
    <text evidence="1">Belongs to the Mu gp47/PBSX XkdT family.</text>
</comment>
<name>A0ABS4KHZ6_9FIRM</name>